<dbReference type="eggNOG" id="COG3339">
    <property type="taxonomic scope" value="Bacteria"/>
</dbReference>
<name>A0A1H4DSA5_9GAMM</name>
<evidence type="ECO:0000259" key="5">
    <source>
        <dbReference type="Pfam" id="PF06803"/>
    </source>
</evidence>
<dbReference type="RefSeq" id="WP_026743968.1">
    <property type="nucleotide sequence ID" value="NZ_FNQS01000008.1"/>
</dbReference>
<dbReference type="Proteomes" id="UP000187280">
    <property type="component" value="Unassembled WGS sequence"/>
</dbReference>
<dbReference type="STRING" id="71657.SAMN02982996_02367"/>
<accession>A0A1H4DSA5</accession>
<feature type="domain" description="DUF1232" evidence="5">
    <location>
        <begin position="51"/>
        <end position="86"/>
    </location>
</feature>
<keyword evidence="3" id="KW-1133">Transmembrane helix</keyword>
<evidence type="ECO:0000256" key="2">
    <source>
        <dbReference type="ARBA" id="ARBA00022692"/>
    </source>
</evidence>
<dbReference type="EMBL" id="FNQS01000008">
    <property type="protein sequence ID" value="SEA75072.1"/>
    <property type="molecule type" value="Genomic_DNA"/>
</dbReference>
<dbReference type="GO" id="GO:0012505">
    <property type="term" value="C:endomembrane system"/>
    <property type="evidence" value="ECO:0007669"/>
    <property type="project" value="UniProtKB-SubCell"/>
</dbReference>
<comment type="subcellular location">
    <subcellularLocation>
        <location evidence="1">Endomembrane system</location>
        <topology evidence="1">Multi-pass membrane protein</topology>
    </subcellularLocation>
</comment>
<organism evidence="6 7">
    <name type="scientific">Lonsdalea quercina</name>
    <dbReference type="NCBI Taxonomy" id="71657"/>
    <lineage>
        <taxon>Bacteria</taxon>
        <taxon>Pseudomonadati</taxon>
        <taxon>Pseudomonadota</taxon>
        <taxon>Gammaproteobacteria</taxon>
        <taxon>Enterobacterales</taxon>
        <taxon>Pectobacteriaceae</taxon>
        <taxon>Lonsdalea</taxon>
    </lineage>
</organism>
<keyword evidence="7" id="KW-1185">Reference proteome</keyword>
<evidence type="ECO:0000256" key="3">
    <source>
        <dbReference type="ARBA" id="ARBA00022989"/>
    </source>
</evidence>
<dbReference type="PIRSF" id="PIRSF031804">
    <property type="entry name" value="UCP031804"/>
    <property type="match status" value="1"/>
</dbReference>
<evidence type="ECO:0000313" key="7">
    <source>
        <dbReference type="Proteomes" id="UP000187280"/>
    </source>
</evidence>
<dbReference type="Pfam" id="PF06803">
    <property type="entry name" value="DUF1232"/>
    <property type="match status" value="1"/>
</dbReference>
<evidence type="ECO:0000256" key="4">
    <source>
        <dbReference type="ARBA" id="ARBA00023136"/>
    </source>
</evidence>
<keyword evidence="2" id="KW-0812">Transmembrane</keyword>
<dbReference type="GeneID" id="97765229"/>
<dbReference type="InterPro" id="IPR010652">
    <property type="entry name" value="DUF1232"/>
</dbReference>
<evidence type="ECO:0000313" key="6">
    <source>
        <dbReference type="EMBL" id="SEA75072.1"/>
    </source>
</evidence>
<gene>
    <name evidence="6" type="ORF">SAMN02982996_02367</name>
</gene>
<protein>
    <submittedName>
        <fullName evidence="6">Uncharacterized membrane protein YkvA, DUF1232 family</fullName>
    </submittedName>
</protein>
<reference evidence="6 7" key="1">
    <citation type="submission" date="2016-10" db="EMBL/GenBank/DDBJ databases">
        <authorList>
            <person name="de Groot N.N."/>
        </authorList>
    </citation>
    <scope>NUCLEOTIDE SEQUENCE [LARGE SCALE GENOMIC DNA]</scope>
    <source>
        <strain evidence="6 7">ATCC 29281</strain>
    </source>
</reference>
<sequence length="113" mass="12725">MVNKFTQADDFNETRFWTKIVGYAKKAGREVIEKALWLYYAAQRPDTPVWAKTTIYAALAYFVLPVDAIPDALPVVGFTDDLGVLAGAMGTVSLYINEEVKRQTRDKLADWFG</sequence>
<proteinExistence type="predicted"/>
<dbReference type="InterPro" id="IPR016983">
    <property type="entry name" value="UCP031804"/>
</dbReference>
<evidence type="ECO:0000256" key="1">
    <source>
        <dbReference type="ARBA" id="ARBA00004127"/>
    </source>
</evidence>
<dbReference type="AlphaFoldDB" id="A0A1H4DSA5"/>
<keyword evidence="4" id="KW-0472">Membrane</keyword>